<dbReference type="EMBL" id="BART01018014">
    <property type="protein sequence ID" value="GAG84848.1"/>
    <property type="molecule type" value="Genomic_DNA"/>
</dbReference>
<reference evidence="1" key="1">
    <citation type="journal article" date="2014" name="Front. Microbiol.">
        <title>High frequency of phylogenetically diverse reductive dehalogenase-homologous genes in deep subseafloor sedimentary metagenomes.</title>
        <authorList>
            <person name="Kawai M."/>
            <person name="Futagami T."/>
            <person name="Toyoda A."/>
            <person name="Takaki Y."/>
            <person name="Nishi S."/>
            <person name="Hori S."/>
            <person name="Arai W."/>
            <person name="Tsubouchi T."/>
            <person name="Morono Y."/>
            <person name="Uchiyama I."/>
            <person name="Ito T."/>
            <person name="Fujiyama A."/>
            <person name="Inagaki F."/>
            <person name="Takami H."/>
        </authorList>
    </citation>
    <scope>NUCLEOTIDE SEQUENCE</scope>
    <source>
        <strain evidence="1">Expedition CK06-06</strain>
    </source>
</reference>
<dbReference type="AlphaFoldDB" id="X1BLA0"/>
<organism evidence="1">
    <name type="scientific">marine sediment metagenome</name>
    <dbReference type="NCBI Taxonomy" id="412755"/>
    <lineage>
        <taxon>unclassified sequences</taxon>
        <taxon>metagenomes</taxon>
        <taxon>ecological metagenomes</taxon>
    </lineage>
</organism>
<comment type="caution">
    <text evidence="1">The sequence shown here is derived from an EMBL/GenBank/DDBJ whole genome shotgun (WGS) entry which is preliminary data.</text>
</comment>
<gene>
    <name evidence="1" type="ORF">S01H4_34099</name>
</gene>
<proteinExistence type="predicted"/>
<name>X1BLA0_9ZZZZ</name>
<sequence>MKKSVDNHIRKKYENDFPRVVRKVIKNKTHTVLTEKEKKFFFEYWCISKFRLPIARNRIKNIFETSENRAKKTQENIILDQNILENELKKFEKYNFCTIINETSVPLISPDPPIIENLRSLWPIMSNFLLNQEIKTLDYFEAIENIKGQIIEYMQRIPSEDMLDRNLFLILSPKTVLKASKDKIPLKVTVTDEQSIEFMNFFFFLFCSQFVFSRSKKPLELVLDRLKKLDVNQKVWEEIKEQINTSILDIPIPFTAKTTDISKIIDSK</sequence>
<protein>
    <submittedName>
        <fullName evidence="1">Uncharacterized protein</fullName>
    </submittedName>
</protein>
<evidence type="ECO:0000313" key="1">
    <source>
        <dbReference type="EMBL" id="GAG84848.1"/>
    </source>
</evidence>
<feature type="non-terminal residue" evidence="1">
    <location>
        <position position="268"/>
    </location>
</feature>
<accession>X1BLA0</accession>